<feature type="transmembrane region" description="Helical" evidence="2">
    <location>
        <begin position="39"/>
        <end position="59"/>
    </location>
</feature>
<keyword evidence="2" id="KW-1133">Transmembrane helix</keyword>
<keyword evidence="2" id="KW-0472">Membrane</keyword>
<evidence type="ECO:0000313" key="3">
    <source>
        <dbReference type="EMBL" id="MBW0129927.1"/>
    </source>
</evidence>
<gene>
    <name evidence="3" type="ORF">I4I82_19885</name>
</gene>
<evidence type="ECO:0000313" key="4">
    <source>
        <dbReference type="Proteomes" id="UP000694300"/>
    </source>
</evidence>
<feature type="region of interest" description="Disordered" evidence="1">
    <location>
        <begin position="70"/>
        <end position="91"/>
    </location>
</feature>
<organism evidence="3 4">
    <name type="scientific">Pseudonocardia oceani</name>
    <dbReference type="NCBI Taxonomy" id="2792013"/>
    <lineage>
        <taxon>Bacteria</taxon>
        <taxon>Bacillati</taxon>
        <taxon>Actinomycetota</taxon>
        <taxon>Actinomycetes</taxon>
        <taxon>Pseudonocardiales</taxon>
        <taxon>Pseudonocardiaceae</taxon>
        <taxon>Pseudonocardia</taxon>
    </lineage>
</organism>
<accession>A0ABS6UCF9</accession>
<evidence type="ECO:0000256" key="1">
    <source>
        <dbReference type="SAM" id="MobiDB-lite"/>
    </source>
</evidence>
<keyword evidence="2" id="KW-0812">Transmembrane</keyword>
<comment type="caution">
    <text evidence="3">The sequence shown here is derived from an EMBL/GenBank/DDBJ whole genome shotgun (WGS) entry which is preliminary data.</text>
</comment>
<proteinExistence type="predicted"/>
<feature type="compositionally biased region" description="Basic and acidic residues" evidence="1">
    <location>
        <begin position="72"/>
        <end position="91"/>
    </location>
</feature>
<dbReference type="RefSeq" id="WP_218594872.1">
    <property type="nucleotide sequence ID" value="NZ_JADQDE010000130.1"/>
</dbReference>
<reference evidence="3 4" key="1">
    <citation type="submission" date="2020-11" db="EMBL/GenBank/DDBJ databases">
        <title>Pseudonocardia abyssalis sp. nov. and Pseudonocardia oceani sp. nov., description and phylogenomic analysis of two novel actinomycetes isolated from the deep Southern Ocean.</title>
        <authorList>
            <person name="Parra J."/>
        </authorList>
    </citation>
    <scope>NUCLEOTIDE SEQUENCE [LARGE SCALE GENOMIC DNA]</scope>
    <source>
        <strain evidence="4">KRD185</strain>
    </source>
</reference>
<name>A0ABS6UCF9_9PSEU</name>
<dbReference type="EMBL" id="JADQDF010000001">
    <property type="protein sequence ID" value="MBW0129927.1"/>
    <property type="molecule type" value="Genomic_DNA"/>
</dbReference>
<protein>
    <submittedName>
        <fullName evidence="3">Uncharacterized protein</fullName>
    </submittedName>
</protein>
<dbReference type="Proteomes" id="UP000694300">
    <property type="component" value="Unassembled WGS sequence"/>
</dbReference>
<sequence>MGCLYAGLFVVIALAEHFLIPPGYFESNLGHPVGLGDYLTLAWFATSLALVAGALGSGFENEDDVRQAAYGFRERERREGTDDGDGSDDRR</sequence>
<keyword evidence="4" id="KW-1185">Reference proteome</keyword>
<evidence type="ECO:0000256" key="2">
    <source>
        <dbReference type="SAM" id="Phobius"/>
    </source>
</evidence>